<dbReference type="Gramene" id="RZC55418">
    <property type="protein sequence ID" value="RZC55418"/>
    <property type="gene ID" value="C5167_014277"/>
</dbReference>
<feature type="compositionally biased region" description="Acidic residues" evidence="1">
    <location>
        <begin position="20"/>
        <end position="32"/>
    </location>
</feature>
<keyword evidence="3" id="KW-1185">Reference proteome</keyword>
<dbReference type="EMBL" id="CM010717">
    <property type="protein sequence ID" value="RZC55418.1"/>
    <property type="molecule type" value="Genomic_DNA"/>
</dbReference>
<evidence type="ECO:0000256" key="1">
    <source>
        <dbReference type="SAM" id="MobiDB-lite"/>
    </source>
</evidence>
<sequence>MSTIEEPELEEVVEEEIYEQEIEKEVEEEEVVEERKEEVEIENDFDFDFDFEEEMDGNRYNIGGEMGTEKFHHRPRSCKECRQGKNGLLTWEPFWVAT</sequence>
<protein>
    <submittedName>
        <fullName evidence="2">Uncharacterized protein</fullName>
    </submittedName>
</protein>
<evidence type="ECO:0000313" key="2">
    <source>
        <dbReference type="EMBL" id="RZC55418.1"/>
    </source>
</evidence>
<feature type="region of interest" description="Disordered" evidence="1">
    <location>
        <begin position="20"/>
        <end position="39"/>
    </location>
</feature>
<name>A0A4Y7J6M5_PAPSO</name>
<organism evidence="2 3">
    <name type="scientific">Papaver somniferum</name>
    <name type="common">Opium poppy</name>
    <dbReference type="NCBI Taxonomy" id="3469"/>
    <lineage>
        <taxon>Eukaryota</taxon>
        <taxon>Viridiplantae</taxon>
        <taxon>Streptophyta</taxon>
        <taxon>Embryophyta</taxon>
        <taxon>Tracheophyta</taxon>
        <taxon>Spermatophyta</taxon>
        <taxon>Magnoliopsida</taxon>
        <taxon>Ranunculales</taxon>
        <taxon>Papaveraceae</taxon>
        <taxon>Papaveroideae</taxon>
        <taxon>Papaver</taxon>
    </lineage>
</organism>
<dbReference type="STRING" id="3469.A0A4Y7J6M5"/>
<accession>A0A4Y7J6M5</accession>
<dbReference type="Proteomes" id="UP000316621">
    <property type="component" value="Chromosome 3"/>
</dbReference>
<dbReference type="AlphaFoldDB" id="A0A4Y7J6M5"/>
<gene>
    <name evidence="2" type="ORF">C5167_014277</name>
</gene>
<reference evidence="2 3" key="1">
    <citation type="journal article" date="2018" name="Science">
        <title>The opium poppy genome and morphinan production.</title>
        <authorList>
            <person name="Guo L."/>
            <person name="Winzer T."/>
            <person name="Yang X."/>
            <person name="Li Y."/>
            <person name="Ning Z."/>
            <person name="He Z."/>
            <person name="Teodor R."/>
            <person name="Lu Y."/>
            <person name="Bowser T.A."/>
            <person name="Graham I.A."/>
            <person name="Ye K."/>
        </authorList>
    </citation>
    <scope>NUCLEOTIDE SEQUENCE [LARGE SCALE GENOMIC DNA]</scope>
    <source>
        <strain evidence="3">cv. HN1</strain>
        <tissue evidence="2">Leaves</tissue>
    </source>
</reference>
<proteinExistence type="predicted"/>
<evidence type="ECO:0000313" key="3">
    <source>
        <dbReference type="Proteomes" id="UP000316621"/>
    </source>
</evidence>